<reference evidence="2" key="1">
    <citation type="journal article" date="2024" name="IScience">
        <title>Strigolactones Initiate the Formation of Haustorium-like Structures in Castilleja.</title>
        <authorList>
            <person name="Buerger M."/>
            <person name="Peterson D."/>
            <person name="Chory J."/>
        </authorList>
    </citation>
    <scope>NUCLEOTIDE SEQUENCE [LARGE SCALE GENOMIC DNA]</scope>
</reference>
<gene>
    <name evidence="1" type="ORF">CASFOL_021147</name>
</gene>
<evidence type="ECO:0000313" key="2">
    <source>
        <dbReference type="Proteomes" id="UP001632038"/>
    </source>
</evidence>
<organism evidence="1 2">
    <name type="scientific">Castilleja foliolosa</name>
    <dbReference type="NCBI Taxonomy" id="1961234"/>
    <lineage>
        <taxon>Eukaryota</taxon>
        <taxon>Viridiplantae</taxon>
        <taxon>Streptophyta</taxon>
        <taxon>Embryophyta</taxon>
        <taxon>Tracheophyta</taxon>
        <taxon>Spermatophyta</taxon>
        <taxon>Magnoliopsida</taxon>
        <taxon>eudicotyledons</taxon>
        <taxon>Gunneridae</taxon>
        <taxon>Pentapetalae</taxon>
        <taxon>asterids</taxon>
        <taxon>lamiids</taxon>
        <taxon>Lamiales</taxon>
        <taxon>Orobanchaceae</taxon>
        <taxon>Pedicularideae</taxon>
        <taxon>Castillejinae</taxon>
        <taxon>Castilleja</taxon>
    </lineage>
</organism>
<name>A0ABD3CVQ4_9LAMI</name>
<dbReference type="EMBL" id="JAVIJP010000028">
    <property type="protein sequence ID" value="KAL3634093.1"/>
    <property type="molecule type" value="Genomic_DNA"/>
</dbReference>
<accession>A0ABD3CVQ4</accession>
<sequence length="65" mass="7330">MEPNRSPIPKRYWSSSAKINTHINKGFGGEEATRQFITSFRVEIKIEQSDTAINGCVYAAVRLKS</sequence>
<keyword evidence="2" id="KW-1185">Reference proteome</keyword>
<evidence type="ECO:0000313" key="1">
    <source>
        <dbReference type="EMBL" id="KAL3634093.1"/>
    </source>
</evidence>
<comment type="caution">
    <text evidence="1">The sequence shown here is derived from an EMBL/GenBank/DDBJ whole genome shotgun (WGS) entry which is preliminary data.</text>
</comment>
<protein>
    <submittedName>
        <fullName evidence="1">Uncharacterized protein</fullName>
    </submittedName>
</protein>
<proteinExistence type="predicted"/>
<dbReference type="Proteomes" id="UP001632038">
    <property type="component" value="Unassembled WGS sequence"/>
</dbReference>
<dbReference type="AlphaFoldDB" id="A0ABD3CVQ4"/>